<dbReference type="Proteomes" id="UP001153678">
    <property type="component" value="Unassembled WGS sequence"/>
</dbReference>
<dbReference type="EMBL" id="CAMKVN010000633">
    <property type="protein sequence ID" value="CAI2169869.1"/>
    <property type="molecule type" value="Genomic_DNA"/>
</dbReference>
<dbReference type="Pfam" id="PF00240">
    <property type="entry name" value="ubiquitin"/>
    <property type="match status" value="1"/>
</dbReference>
<evidence type="ECO:0000313" key="3">
    <source>
        <dbReference type="Proteomes" id="UP001153678"/>
    </source>
</evidence>
<dbReference type="Gene3D" id="3.90.175.10">
    <property type="entry name" value="Diphtheria Toxin, domain 1"/>
    <property type="match status" value="1"/>
</dbReference>
<reference evidence="2" key="1">
    <citation type="submission" date="2022-08" db="EMBL/GenBank/DDBJ databases">
        <authorList>
            <person name="Kallberg Y."/>
            <person name="Tangrot J."/>
            <person name="Rosling A."/>
        </authorList>
    </citation>
    <scope>NUCLEOTIDE SEQUENCE</scope>
    <source>
        <strain evidence="2">Wild A</strain>
    </source>
</reference>
<dbReference type="InterPro" id="IPR029071">
    <property type="entry name" value="Ubiquitin-like_domsf"/>
</dbReference>
<comment type="caution">
    <text evidence="2">The sequence shown here is derived from an EMBL/GenBank/DDBJ whole genome shotgun (WGS) entry which is preliminary data.</text>
</comment>
<dbReference type="PROSITE" id="PS50053">
    <property type="entry name" value="UBIQUITIN_2"/>
    <property type="match status" value="1"/>
</dbReference>
<dbReference type="PANTHER" id="PTHR36649">
    <property type="entry name" value="UBIQUITIN-LIKE DOMAIN-CONTAINING PROTEIN"/>
    <property type="match status" value="1"/>
</dbReference>
<dbReference type="SUPFAM" id="SSF54236">
    <property type="entry name" value="Ubiquitin-like"/>
    <property type="match status" value="1"/>
</dbReference>
<feature type="domain" description="Ubiquitin-like" evidence="1">
    <location>
        <begin position="84"/>
        <end position="107"/>
    </location>
</feature>
<evidence type="ECO:0000259" key="1">
    <source>
        <dbReference type="PROSITE" id="PS50053"/>
    </source>
</evidence>
<dbReference type="OrthoDB" id="428577at2759"/>
<proteinExistence type="predicted"/>
<dbReference type="InterPro" id="IPR000626">
    <property type="entry name" value="Ubiquitin-like_dom"/>
</dbReference>
<accession>A0A9W4SI62</accession>
<organism evidence="2 3">
    <name type="scientific">Funneliformis geosporum</name>
    <dbReference type="NCBI Taxonomy" id="1117311"/>
    <lineage>
        <taxon>Eukaryota</taxon>
        <taxon>Fungi</taxon>
        <taxon>Fungi incertae sedis</taxon>
        <taxon>Mucoromycota</taxon>
        <taxon>Glomeromycotina</taxon>
        <taxon>Glomeromycetes</taxon>
        <taxon>Glomerales</taxon>
        <taxon>Glomeraceae</taxon>
        <taxon>Funneliformis</taxon>
    </lineage>
</organism>
<dbReference type="Gene3D" id="3.10.20.90">
    <property type="entry name" value="Phosphatidylinositol 3-kinase Catalytic Subunit, Chain A, domain 1"/>
    <property type="match status" value="1"/>
</dbReference>
<dbReference type="AlphaFoldDB" id="A0A9W4SI62"/>
<dbReference type="PANTHER" id="PTHR36649:SF28">
    <property type="entry name" value="UBIQUITIN-LIKE DOMAIN-CONTAINING PROTEIN"/>
    <property type="match status" value="1"/>
</dbReference>
<gene>
    <name evidence="2" type="ORF">FWILDA_LOCUS4299</name>
</gene>
<keyword evidence="3" id="KW-1185">Reference proteome</keyword>
<name>A0A9W4SI62_9GLOM</name>
<protein>
    <submittedName>
        <fullName evidence="2">6558_t:CDS:1</fullName>
    </submittedName>
</protein>
<evidence type="ECO:0000313" key="2">
    <source>
        <dbReference type="EMBL" id="CAI2169869.1"/>
    </source>
</evidence>
<sequence length="265" mass="30176">MSQLVLVASAMSAMLKTPVKTYDECVANGYEILPAQILDINTVHSLLLFRLGTEERNTESREPSERPIQIFVITLSGERYNITQMRLEFAGKQLDDRRTLASYNIQQDRKYDYDFTNMKDEGATFIRGNLPYNRPYGWKRIALNVSVKHGSDDKWLGCVGNSSDEWPVSYHGTNKEYADSIADNGCLLCKGTRFLYGEGIYSTPKIEVAEDPYAVEFDNSGAKYKVVFQNRVNPAGLIKHDDIAYWVTPDEKNIRPYGLCIKKLQ</sequence>